<protein>
    <submittedName>
        <fullName evidence="1">Uncharacterized protein</fullName>
    </submittedName>
</protein>
<organism evidence="1 2">
    <name type="scientific">Botrimarina mediterranea</name>
    <dbReference type="NCBI Taxonomy" id="2528022"/>
    <lineage>
        <taxon>Bacteria</taxon>
        <taxon>Pseudomonadati</taxon>
        <taxon>Planctomycetota</taxon>
        <taxon>Planctomycetia</taxon>
        <taxon>Pirellulales</taxon>
        <taxon>Lacipirellulaceae</taxon>
        <taxon>Botrimarina</taxon>
    </lineage>
</organism>
<name>A0A518KEJ4_9BACT</name>
<accession>A0A518KEJ4</accession>
<dbReference type="RefSeq" id="WP_145116658.1">
    <property type="nucleotide sequence ID" value="NZ_CP036349.1"/>
</dbReference>
<dbReference type="EMBL" id="CP036349">
    <property type="protein sequence ID" value="QDV76199.1"/>
    <property type="molecule type" value="Genomic_DNA"/>
</dbReference>
<dbReference type="KEGG" id="bmei:Spa11_44240"/>
<dbReference type="AlphaFoldDB" id="A0A518KEJ4"/>
<gene>
    <name evidence="1" type="ORF">Spa11_44240</name>
</gene>
<dbReference type="Proteomes" id="UP000316426">
    <property type="component" value="Chromosome"/>
</dbReference>
<proteinExistence type="predicted"/>
<evidence type="ECO:0000313" key="1">
    <source>
        <dbReference type="EMBL" id="QDV76199.1"/>
    </source>
</evidence>
<keyword evidence="2" id="KW-1185">Reference proteome</keyword>
<reference evidence="1 2" key="1">
    <citation type="submission" date="2019-02" db="EMBL/GenBank/DDBJ databases">
        <title>Deep-cultivation of Planctomycetes and their phenomic and genomic characterization uncovers novel biology.</title>
        <authorList>
            <person name="Wiegand S."/>
            <person name="Jogler M."/>
            <person name="Boedeker C."/>
            <person name="Pinto D."/>
            <person name="Vollmers J."/>
            <person name="Rivas-Marin E."/>
            <person name="Kohn T."/>
            <person name="Peeters S.H."/>
            <person name="Heuer A."/>
            <person name="Rast P."/>
            <person name="Oberbeckmann S."/>
            <person name="Bunk B."/>
            <person name="Jeske O."/>
            <person name="Meyerdierks A."/>
            <person name="Storesund J.E."/>
            <person name="Kallscheuer N."/>
            <person name="Luecker S."/>
            <person name="Lage O.M."/>
            <person name="Pohl T."/>
            <person name="Merkel B.J."/>
            <person name="Hornburger P."/>
            <person name="Mueller R.-W."/>
            <person name="Bruemmer F."/>
            <person name="Labrenz M."/>
            <person name="Spormann A.M."/>
            <person name="Op den Camp H."/>
            <person name="Overmann J."/>
            <person name="Amann R."/>
            <person name="Jetten M.S.M."/>
            <person name="Mascher T."/>
            <person name="Medema M.H."/>
            <person name="Devos D.P."/>
            <person name="Kaster A.-K."/>
            <person name="Ovreas L."/>
            <person name="Rohde M."/>
            <person name="Galperin M.Y."/>
            <person name="Jogler C."/>
        </authorList>
    </citation>
    <scope>NUCLEOTIDE SEQUENCE [LARGE SCALE GENOMIC DNA]</scope>
    <source>
        <strain evidence="1 2">Spa11</strain>
    </source>
</reference>
<sequence>MRARSLRIYRGPEDDVPEVPAVRMSADNQSVTAPASQLLPLLADAVRSQRTWLADFDNDEVTISADLYEVLMAYQHFRRPVA</sequence>
<evidence type="ECO:0000313" key="2">
    <source>
        <dbReference type="Proteomes" id="UP000316426"/>
    </source>
</evidence>